<name>A0A6S8ANN2_9STRA</name>
<evidence type="ECO:0000313" key="2">
    <source>
        <dbReference type="EMBL" id="CAE0363202.1"/>
    </source>
</evidence>
<protein>
    <submittedName>
        <fullName evidence="1">Uncharacterized protein</fullName>
    </submittedName>
</protein>
<dbReference type="EMBL" id="HBIJ01005574">
    <property type="protein sequence ID" value="CAE0363202.1"/>
    <property type="molecule type" value="Transcribed_RNA"/>
</dbReference>
<gene>
    <name evidence="1" type="ORF">ALAG00032_LOCUS3942</name>
    <name evidence="2" type="ORF">ALAG00032_LOCUS3943</name>
</gene>
<dbReference type="EMBL" id="HBIJ01005573">
    <property type="protein sequence ID" value="CAE0363201.1"/>
    <property type="molecule type" value="Transcribed_RNA"/>
</dbReference>
<accession>A0A6S8ANN2</accession>
<organism evidence="1">
    <name type="scientific">Aureoumbra lagunensis</name>
    <dbReference type="NCBI Taxonomy" id="44058"/>
    <lineage>
        <taxon>Eukaryota</taxon>
        <taxon>Sar</taxon>
        <taxon>Stramenopiles</taxon>
        <taxon>Ochrophyta</taxon>
        <taxon>Pelagophyceae</taxon>
        <taxon>Pelagomonadales</taxon>
        <taxon>Aureoumbra</taxon>
    </lineage>
</organism>
<proteinExistence type="predicted"/>
<sequence>MLEEELRARVHLQRERNAACEKMLKEAKVGSEIDEKEIRLLRRRFAEATRRKMLAIETLAVKKQAKDHADRRRAFLQVAQTARQARMALVERRKEAMESLKTLHEQFERFIVNEEQKFQAFLTADHSSFLQDINAIEKSAILARDAALVTLVATDPAAERLEEILKEDCTNNQELLSSLRDVAKSARLARREQQKCREQRAFKLKCDLISESLTHAVNTAMHERDTAIGEYRELAKPIKQRADALPQGPAREDALLVAQTSPGVVHVPRLGLPMTQALQADQHRLAKYRYQINAKLKEAQSRQDQDILNFEFLFAQQLSSIQQHHQNLPMQEQQAI</sequence>
<reference evidence="1" key="1">
    <citation type="submission" date="2021-01" db="EMBL/GenBank/DDBJ databases">
        <authorList>
            <person name="Corre E."/>
            <person name="Pelletier E."/>
            <person name="Niang G."/>
            <person name="Scheremetjew M."/>
            <person name="Finn R."/>
            <person name="Kale V."/>
            <person name="Holt S."/>
            <person name="Cochrane G."/>
            <person name="Meng A."/>
            <person name="Brown T."/>
            <person name="Cohen L."/>
        </authorList>
    </citation>
    <scope>NUCLEOTIDE SEQUENCE</scope>
    <source>
        <strain evidence="1">CCMP1510</strain>
    </source>
</reference>
<dbReference type="AlphaFoldDB" id="A0A6S8ANN2"/>
<evidence type="ECO:0000313" key="1">
    <source>
        <dbReference type="EMBL" id="CAE0363201.1"/>
    </source>
</evidence>